<accession>A0A2V1DSB1</accession>
<organism evidence="2 3">
    <name type="scientific">Periconia macrospinosa</name>
    <dbReference type="NCBI Taxonomy" id="97972"/>
    <lineage>
        <taxon>Eukaryota</taxon>
        <taxon>Fungi</taxon>
        <taxon>Dikarya</taxon>
        <taxon>Ascomycota</taxon>
        <taxon>Pezizomycotina</taxon>
        <taxon>Dothideomycetes</taxon>
        <taxon>Pleosporomycetidae</taxon>
        <taxon>Pleosporales</taxon>
        <taxon>Massarineae</taxon>
        <taxon>Periconiaceae</taxon>
        <taxon>Periconia</taxon>
    </lineage>
</organism>
<sequence>MASNLRFRERAAVVNDAVVSGTALCAGLGKKRKKERGSPIARSEGLGERRRHPSAPLSSLFFVSTLSALKIMSECA</sequence>
<evidence type="ECO:0000313" key="2">
    <source>
        <dbReference type="EMBL" id="PVI01178.1"/>
    </source>
</evidence>
<dbReference type="EMBL" id="KZ805361">
    <property type="protein sequence ID" value="PVI01178.1"/>
    <property type="molecule type" value="Genomic_DNA"/>
</dbReference>
<reference evidence="2 3" key="1">
    <citation type="journal article" date="2018" name="Sci. Rep.">
        <title>Comparative genomics provides insights into the lifestyle and reveals functional heterogeneity of dark septate endophytic fungi.</title>
        <authorList>
            <person name="Knapp D.G."/>
            <person name="Nemeth J.B."/>
            <person name="Barry K."/>
            <person name="Hainaut M."/>
            <person name="Henrissat B."/>
            <person name="Johnson J."/>
            <person name="Kuo A."/>
            <person name="Lim J.H.P."/>
            <person name="Lipzen A."/>
            <person name="Nolan M."/>
            <person name="Ohm R.A."/>
            <person name="Tamas L."/>
            <person name="Grigoriev I.V."/>
            <person name="Spatafora J.W."/>
            <person name="Nagy L.G."/>
            <person name="Kovacs G.M."/>
        </authorList>
    </citation>
    <scope>NUCLEOTIDE SEQUENCE [LARGE SCALE GENOMIC DNA]</scope>
    <source>
        <strain evidence="2 3">DSE2036</strain>
    </source>
</reference>
<evidence type="ECO:0000313" key="3">
    <source>
        <dbReference type="Proteomes" id="UP000244855"/>
    </source>
</evidence>
<name>A0A2V1DSB1_9PLEO</name>
<protein>
    <submittedName>
        <fullName evidence="2">Uncharacterized protein</fullName>
    </submittedName>
</protein>
<keyword evidence="3" id="KW-1185">Reference proteome</keyword>
<dbReference type="Proteomes" id="UP000244855">
    <property type="component" value="Unassembled WGS sequence"/>
</dbReference>
<feature type="region of interest" description="Disordered" evidence="1">
    <location>
        <begin position="28"/>
        <end position="53"/>
    </location>
</feature>
<dbReference type="AlphaFoldDB" id="A0A2V1DSB1"/>
<gene>
    <name evidence="2" type="ORF">DM02DRAFT_362565</name>
</gene>
<proteinExistence type="predicted"/>
<evidence type="ECO:0000256" key="1">
    <source>
        <dbReference type="SAM" id="MobiDB-lite"/>
    </source>
</evidence>